<proteinExistence type="predicted"/>
<sequence length="47" mass="5322">MKSRLGNILAVSYGQMTNMKQTQQASAYHTVTTENRNCYTADIQKQP</sequence>
<dbReference type="EMBL" id="CACRTE010000030">
    <property type="protein sequence ID" value="VYT28291.1"/>
    <property type="molecule type" value="Genomic_DNA"/>
</dbReference>
<gene>
    <name evidence="1" type="ORF">CILFYP12_02338</name>
</gene>
<reference evidence="1" key="1">
    <citation type="submission" date="2019-11" db="EMBL/GenBank/DDBJ databases">
        <authorList>
            <person name="Feng L."/>
        </authorList>
    </citation>
    <scope>NUCLEOTIDE SEQUENCE</scope>
    <source>
        <strain evidence="1">CinnocuumLFYP12</strain>
    </source>
</reference>
<accession>A0A6N2VIF1</accession>
<name>A0A6N2VIF1_CLOIN</name>
<organism evidence="1">
    <name type="scientific">Clostridium innocuum</name>
    <dbReference type="NCBI Taxonomy" id="1522"/>
    <lineage>
        <taxon>Bacteria</taxon>
        <taxon>Bacillati</taxon>
        <taxon>Bacillota</taxon>
        <taxon>Clostridia</taxon>
        <taxon>Eubacteriales</taxon>
        <taxon>Clostridiaceae</taxon>
        <taxon>Clostridium</taxon>
    </lineage>
</organism>
<dbReference type="AlphaFoldDB" id="A0A6N2VIF1"/>
<evidence type="ECO:0000313" key="1">
    <source>
        <dbReference type="EMBL" id="VYT28291.1"/>
    </source>
</evidence>
<dbReference type="RefSeq" id="WP_002606957.1">
    <property type="nucleotide sequence ID" value="NZ_CABHIW010000005.1"/>
</dbReference>
<protein>
    <submittedName>
        <fullName evidence="1">Uncharacterized protein</fullName>
    </submittedName>
</protein>